<gene>
    <name evidence="3" type="ORF">FHU31_002467</name>
</gene>
<dbReference type="EMBL" id="JAANOW010000001">
    <property type="protein sequence ID" value="NIH95511.1"/>
    <property type="molecule type" value="Genomic_DNA"/>
</dbReference>
<accession>A0A7X5TZ88</accession>
<proteinExistence type="predicted"/>
<feature type="region of interest" description="Disordered" evidence="1">
    <location>
        <begin position="115"/>
        <end position="146"/>
    </location>
</feature>
<reference evidence="3 4" key="1">
    <citation type="submission" date="2020-03" db="EMBL/GenBank/DDBJ databases">
        <title>Sequencing the genomes of 1000 actinobacteria strains.</title>
        <authorList>
            <person name="Klenk H.-P."/>
        </authorList>
    </citation>
    <scope>NUCLEOTIDE SEQUENCE [LARGE SCALE GENOMIC DNA]</scope>
    <source>
        <strain evidence="3 4">DSM 44556</strain>
    </source>
</reference>
<name>A0A7X5TZ88_9MYCO</name>
<comment type="caution">
    <text evidence="3">The sequence shown here is derived from an EMBL/GenBank/DDBJ whole genome shotgun (WGS) entry which is preliminary data.</text>
</comment>
<protein>
    <recommendedName>
        <fullName evidence="2">PE-PPE domain-containing protein</fullName>
    </recommendedName>
</protein>
<dbReference type="Proteomes" id="UP000547444">
    <property type="component" value="Unassembled WGS sequence"/>
</dbReference>
<organism evidence="3 4">
    <name type="scientific">Mycolicibacterium fluoranthenivorans</name>
    <dbReference type="NCBI Taxonomy" id="258505"/>
    <lineage>
        <taxon>Bacteria</taxon>
        <taxon>Bacillati</taxon>
        <taxon>Actinomycetota</taxon>
        <taxon>Actinomycetes</taxon>
        <taxon>Mycobacteriales</taxon>
        <taxon>Mycobacteriaceae</taxon>
        <taxon>Mycolicibacterium</taxon>
    </lineage>
</organism>
<evidence type="ECO:0000256" key="1">
    <source>
        <dbReference type="SAM" id="MobiDB-lite"/>
    </source>
</evidence>
<evidence type="ECO:0000313" key="4">
    <source>
        <dbReference type="Proteomes" id="UP000547444"/>
    </source>
</evidence>
<keyword evidence="4" id="KW-1185">Reference proteome</keyword>
<dbReference type="AlphaFoldDB" id="A0A7X5TZ88"/>
<feature type="region of interest" description="Disordered" evidence="1">
    <location>
        <begin position="158"/>
        <end position="181"/>
    </location>
</feature>
<dbReference type="Pfam" id="PF08237">
    <property type="entry name" value="PE-PPE"/>
    <property type="match status" value="1"/>
</dbReference>
<dbReference type="InterPro" id="IPR013228">
    <property type="entry name" value="PE-PPE_C"/>
</dbReference>
<sequence>MDATIPKPPVETPYNTVEIVHEYDGYADFPDRPLNLLADLNALAGVVHEHPNKRGVDLSDPSNVVTTSTNSLGGTTTHVLVTNRRASAYATARSVGVPDKIVNRMDRPLRRIINTGYSGERPGAAEPQSEFEGSGTDRTARASNRAAGRVLRGMSHRALKTAHSDAPKGTKARAAGGGLSE</sequence>
<feature type="domain" description="PE-PPE" evidence="2">
    <location>
        <begin position="8"/>
        <end position="118"/>
    </location>
</feature>
<evidence type="ECO:0000259" key="2">
    <source>
        <dbReference type="Pfam" id="PF08237"/>
    </source>
</evidence>
<evidence type="ECO:0000313" key="3">
    <source>
        <dbReference type="EMBL" id="NIH95511.1"/>
    </source>
</evidence>